<keyword evidence="3" id="KW-0812">Transmembrane</keyword>
<evidence type="ECO:0000256" key="6">
    <source>
        <dbReference type="ARBA" id="ARBA00023237"/>
    </source>
</evidence>
<keyword evidence="8" id="KW-0802">TPR repeat</keyword>
<dbReference type="Pfam" id="PF04575">
    <property type="entry name" value="SlipAM"/>
    <property type="match status" value="1"/>
</dbReference>
<evidence type="ECO:0000256" key="2">
    <source>
        <dbReference type="ARBA" id="ARBA00022452"/>
    </source>
</evidence>
<evidence type="ECO:0000256" key="8">
    <source>
        <dbReference type="PROSITE-ProRule" id="PRU00339"/>
    </source>
</evidence>
<dbReference type="GO" id="GO:0009279">
    <property type="term" value="C:cell outer membrane"/>
    <property type="evidence" value="ECO:0007669"/>
    <property type="project" value="UniProtKB-SubCell"/>
</dbReference>
<comment type="subcellular location">
    <subcellularLocation>
        <location evidence="1">Cell outer membrane</location>
        <topology evidence="1">Multi-pass membrane protein</topology>
    </subcellularLocation>
</comment>
<protein>
    <submittedName>
        <fullName evidence="12">DUF560 domain-containing protein</fullName>
    </submittedName>
</protein>
<sequence>MKKTLFWLFCSFISLSVTAETLSDRTYLENNPQAVEKLLSKNIYSLSEKELSFLTKLYQQYPDFNKYLALFAQGRVAFLKQDYAEAIRLYRQILTEKPELNPVRIELAIALFHQRQDKAARVQFEKAKMEKDLPYGSLLIINDYLQVLEERQGWNIDFSMNYIRDKNVNNASDANRVPLSDRAVLMKSEKMQPQSAHGLGYSFSFSRDFNLFDSHYFLFGNRTWGKEYWDNHEYDDILNRTFLGYAYKNASHIIKVKPFYERRWYGNHRYRWNNGIQAEYDFQFNPHWQLSYSAEFEKQHYFIEKELNGHLIQLTPTLIFQPNTRQFFYIGGDWINEKTQVRQYGSKSKGLRLGWGQDWGKGISSQIAVSFIKRNYKDIAKLGNLDIFSFNKNRKDRIYSLNLLVWKRDWHLWGITPKLQFIWKKQISNIPQMYSYQQKNINLIFEKSF</sequence>
<dbReference type="InterPro" id="IPR011990">
    <property type="entry name" value="TPR-like_helical_dom_sf"/>
</dbReference>
<evidence type="ECO:0000256" key="5">
    <source>
        <dbReference type="ARBA" id="ARBA00023136"/>
    </source>
</evidence>
<evidence type="ECO:0000313" key="12">
    <source>
        <dbReference type="EMBL" id="RDE90403.1"/>
    </source>
</evidence>
<organism evidence="12 13">
    <name type="scientific">Haemophilus parainfluenzae</name>
    <dbReference type="NCBI Taxonomy" id="729"/>
    <lineage>
        <taxon>Bacteria</taxon>
        <taxon>Pseudomonadati</taxon>
        <taxon>Pseudomonadota</taxon>
        <taxon>Gammaproteobacteria</taxon>
        <taxon>Pasteurellales</taxon>
        <taxon>Pasteurellaceae</taxon>
        <taxon>Haemophilus</taxon>
    </lineage>
</organism>
<evidence type="ECO:0000256" key="7">
    <source>
        <dbReference type="ARBA" id="ARBA00023609"/>
    </source>
</evidence>
<comment type="caution">
    <text evidence="12">The sequence shown here is derived from an EMBL/GenBank/DDBJ whole genome shotgun (WGS) entry which is preliminary data.</text>
</comment>
<evidence type="ECO:0000256" key="9">
    <source>
        <dbReference type="SAM" id="SignalP"/>
    </source>
</evidence>
<proteinExistence type="inferred from homology"/>
<keyword evidence="2" id="KW-1134">Transmembrane beta strand</keyword>
<reference evidence="12 13" key="1">
    <citation type="submission" date="2018-05" db="EMBL/GenBank/DDBJ databases">
        <title>Draft Genome Sequences for a Diverse set of 7 Haemophilus Species.</title>
        <authorList>
            <person name="Nichols M."/>
            <person name="Topaz N."/>
            <person name="Wang X."/>
            <person name="Wang X."/>
            <person name="Boxrud D."/>
        </authorList>
    </citation>
    <scope>NUCLEOTIDE SEQUENCE [LARGE SCALE GENOMIC DNA]</scope>
    <source>
        <strain evidence="12 13">C2008001710</strain>
    </source>
</reference>
<keyword evidence="4 9" id="KW-0732">Signal</keyword>
<evidence type="ECO:0000313" key="13">
    <source>
        <dbReference type="Proteomes" id="UP000253910"/>
    </source>
</evidence>
<dbReference type="InterPro" id="IPR019734">
    <property type="entry name" value="TPR_rpt"/>
</dbReference>
<feature type="chain" id="PRO_5017041970" evidence="9">
    <location>
        <begin position="20"/>
        <end position="449"/>
    </location>
</feature>
<evidence type="ECO:0000256" key="3">
    <source>
        <dbReference type="ARBA" id="ARBA00022692"/>
    </source>
</evidence>
<dbReference type="InterPro" id="IPR007655">
    <property type="entry name" value="Slam_C"/>
</dbReference>
<keyword evidence="5" id="KW-0472">Membrane</keyword>
<evidence type="ECO:0000256" key="1">
    <source>
        <dbReference type="ARBA" id="ARBA00004571"/>
    </source>
</evidence>
<evidence type="ECO:0000256" key="4">
    <source>
        <dbReference type="ARBA" id="ARBA00022729"/>
    </source>
</evidence>
<dbReference type="Pfam" id="PF24575">
    <property type="entry name" value="TPR_Slam"/>
    <property type="match status" value="1"/>
</dbReference>
<dbReference type="SUPFAM" id="SSF48452">
    <property type="entry name" value="TPR-like"/>
    <property type="match status" value="1"/>
</dbReference>
<feature type="domain" description="Surface lipoprotein assembly modifier N-terminal TPR repeats region" evidence="11">
    <location>
        <begin position="25"/>
        <end position="124"/>
    </location>
</feature>
<feature type="repeat" description="TPR" evidence="8">
    <location>
        <begin position="67"/>
        <end position="100"/>
    </location>
</feature>
<name>A0A369YZH1_HAEPA</name>
<evidence type="ECO:0000259" key="11">
    <source>
        <dbReference type="Pfam" id="PF24575"/>
    </source>
</evidence>
<feature type="domain" description="Surface lipoprotein assembly modifier C-terminal" evidence="10">
    <location>
        <begin position="154"/>
        <end position="449"/>
    </location>
</feature>
<dbReference type="AlphaFoldDB" id="A0A369YZH1"/>
<dbReference type="Gene3D" id="1.25.40.10">
    <property type="entry name" value="Tetratricopeptide repeat domain"/>
    <property type="match status" value="1"/>
</dbReference>
<evidence type="ECO:0000259" key="10">
    <source>
        <dbReference type="Pfam" id="PF04575"/>
    </source>
</evidence>
<dbReference type="PROSITE" id="PS50005">
    <property type="entry name" value="TPR"/>
    <property type="match status" value="1"/>
</dbReference>
<feature type="signal peptide" evidence="9">
    <location>
        <begin position="1"/>
        <end position="19"/>
    </location>
</feature>
<keyword evidence="6" id="KW-0998">Cell outer membrane</keyword>
<accession>A0A369YZH1</accession>
<dbReference type="RefSeq" id="WP_111315615.1">
    <property type="nucleotide sequence ID" value="NZ_QEPW01000011.1"/>
</dbReference>
<comment type="similarity">
    <text evidence="7">Belongs to the Slam family.</text>
</comment>
<dbReference type="InterPro" id="IPR057556">
    <property type="entry name" value="TPR_Slam"/>
</dbReference>
<dbReference type="EMBL" id="QEPW01000011">
    <property type="protein sequence ID" value="RDE90403.1"/>
    <property type="molecule type" value="Genomic_DNA"/>
</dbReference>
<gene>
    <name evidence="12" type="ORF">DPV87_06810</name>
</gene>
<dbReference type="Proteomes" id="UP000253910">
    <property type="component" value="Unassembled WGS sequence"/>
</dbReference>